<dbReference type="PANTHER" id="PTHR45823">
    <property type="entry name" value="T-SNARE COILED-COIL HOMOLOGY DOMAIN-CONTAINING PROTEIN"/>
    <property type="match status" value="1"/>
</dbReference>
<name>A0AAV2LHA2_KNICA</name>
<dbReference type="SMART" id="SM00343">
    <property type="entry name" value="ZnF_C2HC"/>
    <property type="match status" value="1"/>
</dbReference>
<keyword evidence="5" id="KW-1185">Reference proteome</keyword>
<keyword evidence="1" id="KW-0862">Zinc</keyword>
<reference evidence="4 5" key="1">
    <citation type="submission" date="2024-04" db="EMBL/GenBank/DDBJ databases">
        <authorList>
            <person name="Waldvogel A.-M."/>
            <person name="Schoenle A."/>
        </authorList>
    </citation>
    <scope>NUCLEOTIDE SEQUENCE [LARGE SCALE GENOMIC DNA]</scope>
</reference>
<organism evidence="4 5">
    <name type="scientific">Knipowitschia caucasica</name>
    <name type="common">Caucasian dwarf goby</name>
    <name type="synonym">Pomatoschistus caucasicus</name>
    <dbReference type="NCBI Taxonomy" id="637954"/>
    <lineage>
        <taxon>Eukaryota</taxon>
        <taxon>Metazoa</taxon>
        <taxon>Chordata</taxon>
        <taxon>Craniata</taxon>
        <taxon>Vertebrata</taxon>
        <taxon>Euteleostomi</taxon>
        <taxon>Actinopterygii</taxon>
        <taxon>Neopterygii</taxon>
        <taxon>Teleostei</taxon>
        <taxon>Neoteleostei</taxon>
        <taxon>Acanthomorphata</taxon>
        <taxon>Gobiaria</taxon>
        <taxon>Gobiiformes</taxon>
        <taxon>Gobioidei</taxon>
        <taxon>Gobiidae</taxon>
        <taxon>Gobiinae</taxon>
        <taxon>Knipowitschia</taxon>
    </lineage>
</organism>
<dbReference type="GO" id="GO:0008270">
    <property type="term" value="F:zinc ion binding"/>
    <property type="evidence" value="ECO:0007669"/>
    <property type="project" value="UniProtKB-KW"/>
</dbReference>
<evidence type="ECO:0000256" key="2">
    <source>
        <dbReference type="SAM" id="MobiDB-lite"/>
    </source>
</evidence>
<dbReference type="SUPFAM" id="SSF57756">
    <property type="entry name" value="Retrovirus zinc finger-like domains"/>
    <property type="match status" value="1"/>
</dbReference>
<accession>A0AAV2LHA2</accession>
<protein>
    <recommendedName>
        <fullName evidence="3">CCHC-type domain-containing protein</fullName>
    </recommendedName>
</protein>
<dbReference type="InterPro" id="IPR001878">
    <property type="entry name" value="Znf_CCHC"/>
</dbReference>
<dbReference type="AlphaFoldDB" id="A0AAV2LHA2"/>
<proteinExistence type="predicted"/>
<dbReference type="GO" id="GO:0003676">
    <property type="term" value="F:nucleic acid binding"/>
    <property type="evidence" value="ECO:0007669"/>
    <property type="project" value="InterPro"/>
</dbReference>
<feature type="domain" description="CCHC-type" evidence="3">
    <location>
        <begin position="237"/>
        <end position="252"/>
    </location>
</feature>
<gene>
    <name evidence="4" type="ORF">KC01_LOCUS28984</name>
</gene>
<evidence type="ECO:0000313" key="5">
    <source>
        <dbReference type="Proteomes" id="UP001497482"/>
    </source>
</evidence>
<keyword evidence="1" id="KW-0863">Zinc-finger</keyword>
<evidence type="ECO:0000256" key="1">
    <source>
        <dbReference type="PROSITE-ProRule" id="PRU00047"/>
    </source>
</evidence>
<sequence length="264" mass="28534">MPSGKSGARPKIKKETGFSGGSARGQAPSAMIDRSPNSDENGGRERLQVKTPKYSGKADWEAFYAQFELLAGAAGCPAERDDYGALVGALRRRFGQCSQPDVLRSELASQQRLTGEPLRALANDIETLTRRAYAHMPPEVQSELARDQFIRALALRELRAQTQLAHPRFLQEALELALEREAVGSASEIGPIVRTAVREDSGQERPAWVAELTELIQAVTLQPQRGGARPRRGPPVCWTCGKAGHISVRCPQNSGGQGNAPGSV</sequence>
<evidence type="ECO:0000259" key="3">
    <source>
        <dbReference type="PROSITE" id="PS50158"/>
    </source>
</evidence>
<feature type="region of interest" description="Disordered" evidence="2">
    <location>
        <begin position="1"/>
        <end position="52"/>
    </location>
</feature>
<keyword evidence="1" id="KW-0479">Metal-binding</keyword>
<dbReference type="EMBL" id="OZ035825">
    <property type="protein sequence ID" value="CAL1600921.1"/>
    <property type="molecule type" value="Genomic_DNA"/>
</dbReference>
<dbReference type="Proteomes" id="UP001497482">
    <property type="component" value="Chromosome 3"/>
</dbReference>
<dbReference type="InterPro" id="IPR036875">
    <property type="entry name" value="Znf_CCHC_sf"/>
</dbReference>
<dbReference type="PANTHER" id="PTHR45823:SF1">
    <property type="entry name" value="T-SNARE COILED-COIL HOMOLOGY DOMAIN-CONTAINING PROTEIN"/>
    <property type="match status" value="1"/>
</dbReference>
<evidence type="ECO:0000313" key="4">
    <source>
        <dbReference type="EMBL" id="CAL1600921.1"/>
    </source>
</evidence>
<dbReference type="Pfam" id="PF00098">
    <property type="entry name" value="zf-CCHC"/>
    <property type="match status" value="1"/>
</dbReference>
<dbReference type="PROSITE" id="PS50158">
    <property type="entry name" value="ZF_CCHC"/>
    <property type="match status" value="1"/>
</dbReference>